<proteinExistence type="predicted"/>
<dbReference type="Proteomes" id="UP000198500">
    <property type="component" value="Unassembled WGS sequence"/>
</dbReference>
<dbReference type="AlphaFoldDB" id="A0A1H3BI69"/>
<dbReference type="InterPro" id="IPR007431">
    <property type="entry name" value="ACP_PD"/>
</dbReference>
<sequence>MNFLAHAWLSQAGNDDFLYGNLIADGVKGADLSAWPDDIARGIKHHRHVDAHVDAHSQVRTARQRAPSGQRRYAGIALDLLWDHFLARQEVGSRRHQELTARCYQLLESRSAPMRLARMVPLMVDQDWLTAYADFDFTCRAIAGLGQRLSGPNHLARLTTWLDDDYFGLEKDFNIMWPDLVSCLGTISAFDQP</sequence>
<evidence type="ECO:0000256" key="1">
    <source>
        <dbReference type="ARBA" id="ARBA00022516"/>
    </source>
</evidence>
<keyword evidence="2" id="KW-0378">Hydrolase</keyword>
<protein>
    <submittedName>
        <fullName evidence="5">Acyl carrier protein phosphodiesterase</fullName>
    </submittedName>
</protein>
<dbReference type="STRING" id="574349.SAMN05443545_105228"/>
<evidence type="ECO:0000313" key="5">
    <source>
        <dbReference type="EMBL" id="SDX41418.1"/>
    </source>
</evidence>
<name>A0A1H3BI69_9GAMM</name>
<accession>A0A1H3BI69</accession>
<reference evidence="5 6" key="1">
    <citation type="submission" date="2016-10" db="EMBL/GenBank/DDBJ databases">
        <authorList>
            <person name="de Groot N.N."/>
        </authorList>
    </citation>
    <scope>NUCLEOTIDE SEQUENCE [LARGE SCALE GENOMIC DNA]</scope>
    <source>
        <strain evidence="5 6">DSM 19219</strain>
    </source>
</reference>
<dbReference type="PANTHER" id="PTHR38764:SF1">
    <property type="entry name" value="ACYL CARRIER PROTEIN PHOSPHODIESTERASE"/>
    <property type="match status" value="1"/>
</dbReference>
<dbReference type="GO" id="GO:0008770">
    <property type="term" value="F:[acyl-carrier-protein] phosphodiesterase activity"/>
    <property type="evidence" value="ECO:0007669"/>
    <property type="project" value="InterPro"/>
</dbReference>
<evidence type="ECO:0000256" key="2">
    <source>
        <dbReference type="ARBA" id="ARBA00022801"/>
    </source>
</evidence>
<keyword evidence="6" id="KW-1185">Reference proteome</keyword>
<dbReference type="OrthoDB" id="8442777at2"/>
<dbReference type="RefSeq" id="WP_092569691.1">
    <property type="nucleotide sequence ID" value="NZ_BMXH01000003.1"/>
</dbReference>
<dbReference type="PANTHER" id="PTHR38764">
    <property type="entry name" value="ACYL CARRIER PROTEIN PHOSPHODIESTERASE"/>
    <property type="match status" value="1"/>
</dbReference>
<dbReference type="GO" id="GO:0006633">
    <property type="term" value="P:fatty acid biosynthetic process"/>
    <property type="evidence" value="ECO:0007669"/>
    <property type="project" value="UniProtKB-KW"/>
</dbReference>
<evidence type="ECO:0000313" key="6">
    <source>
        <dbReference type="Proteomes" id="UP000198500"/>
    </source>
</evidence>
<keyword evidence="1" id="KW-0444">Lipid biosynthesis</keyword>
<dbReference type="EMBL" id="FNNI01000005">
    <property type="protein sequence ID" value="SDX41418.1"/>
    <property type="molecule type" value="Genomic_DNA"/>
</dbReference>
<organism evidence="5 6">
    <name type="scientific">Aidingimonas halophila</name>
    <dbReference type="NCBI Taxonomy" id="574349"/>
    <lineage>
        <taxon>Bacteria</taxon>
        <taxon>Pseudomonadati</taxon>
        <taxon>Pseudomonadota</taxon>
        <taxon>Gammaproteobacteria</taxon>
        <taxon>Oceanospirillales</taxon>
        <taxon>Halomonadaceae</taxon>
        <taxon>Aidingimonas</taxon>
    </lineage>
</organism>
<keyword evidence="3" id="KW-0443">Lipid metabolism</keyword>
<gene>
    <name evidence="5" type="ORF">SAMN05443545_105228</name>
</gene>
<evidence type="ECO:0000256" key="3">
    <source>
        <dbReference type="ARBA" id="ARBA00023098"/>
    </source>
</evidence>
<keyword evidence="4" id="KW-0276">Fatty acid metabolism</keyword>
<evidence type="ECO:0000256" key="4">
    <source>
        <dbReference type="ARBA" id="ARBA00023160"/>
    </source>
</evidence>
<keyword evidence="4" id="KW-0275">Fatty acid biosynthesis</keyword>
<dbReference type="Pfam" id="PF04336">
    <property type="entry name" value="ACP_PD"/>
    <property type="match status" value="1"/>
</dbReference>